<evidence type="ECO:0000313" key="4">
    <source>
        <dbReference type="EMBL" id="SAI66550.1"/>
    </source>
</evidence>
<protein>
    <submittedName>
        <fullName evidence="4">Extracellular substrate-binding protein</fullName>
    </submittedName>
</protein>
<dbReference type="RefSeq" id="WP_066124428.1">
    <property type="nucleotide sequence ID" value="NZ_FKIF01000002.1"/>
</dbReference>
<dbReference type="EMBL" id="FKIF01000002">
    <property type="protein sequence ID" value="SAI66550.1"/>
    <property type="molecule type" value="Genomic_DNA"/>
</dbReference>
<name>A0A157S7Y4_9BORD</name>
<organism evidence="4 5">
    <name type="scientific">Bordetella ansorpii</name>
    <dbReference type="NCBI Taxonomy" id="288768"/>
    <lineage>
        <taxon>Bacteria</taxon>
        <taxon>Pseudomonadati</taxon>
        <taxon>Pseudomonadota</taxon>
        <taxon>Betaproteobacteria</taxon>
        <taxon>Burkholderiales</taxon>
        <taxon>Alcaligenaceae</taxon>
        <taxon>Bordetella</taxon>
    </lineage>
</organism>
<feature type="signal peptide" evidence="3">
    <location>
        <begin position="1"/>
        <end position="24"/>
    </location>
</feature>
<keyword evidence="3" id="KW-0732">Signal</keyword>
<dbReference type="Proteomes" id="UP000076848">
    <property type="component" value="Unassembled WGS sequence"/>
</dbReference>
<accession>A0A157S7Y4</accession>
<feature type="chain" id="PRO_5007616027" evidence="3">
    <location>
        <begin position="25"/>
        <end position="431"/>
    </location>
</feature>
<reference evidence="4 5" key="1">
    <citation type="submission" date="2016-04" db="EMBL/GenBank/DDBJ databases">
        <authorList>
            <consortium name="Pathogen Informatics"/>
        </authorList>
    </citation>
    <scope>NUCLEOTIDE SEQUENCE [LARGE SCALE GENOMIC DNA]</scope>
    <source>
        <strain evidence="4 5">H050680373</strain>
    </source>
</reference>
<dbReference type="GO" id="GO:0042597">
    <property type="term" value="C:periplasmic space"/>
    <property type="evidence" value="ECO:0007669"/>
    <property type="project" value="UniProtKB-SubCell"/>
</dbReference>
<dbReference type="SUPFAM" id="SSF53850">
    <property type="entry name" value="Periplasmic binding protein-like II"/>
    <property type="match status" value="1"/>
</dbReference>
<dbReference type="OrthoDB" id="4393730at2"/>
<proteinExistence type="inferred from homology"/>
<evidence type="ECO:0000256" key="1">
    <source>
        <dbReference type="ARBA" id="ARBA00004418"/>
    </source>
</evidence>
<dbReference type="PANTHER" id="PTHR43649:SF30">
    <property type="entry name" value="ABC TRANSPORTER SUBSTRATE-BINDING PROTEIN"/>
    <property type="match status" value="1"/>
</dbReference>
<dbReference type="AlphaFoldDB" id="A0A157S7Y4"/>
<keyword evidence="5" id="KW-1185">Reference proteome</keyword>
<gene>
    <name evidence="4" type="ORF">SAMEA3906486_01026</name>
</gene>
<dbReference type="PANTHER" id="PTHR43649">
    <property type="entry name" value="ARABINOSE-BINDING PROTEIN-RELATED"/>
    <property type="match status" value="1"/>
</dbReference>
<dbReference type="InterPro" id="IPR050490">
    <property type="entry name" value="Bact_solute-bd_prot1"/>
</dbReference>
<evidence type="ECO:0000313" key="5">
    <source>
        <dbReference type="Proteomes" id="UP000076848"/>
    </source>
</evidence>
<evidence type="ECO:0000256" key="3">
    <source>
        <dbReference type="SAM" id="SignalP"/>
    </source>
</evidence>
<evidence type="ECO:0000256" key="2">
    <source>
        <dbReference type="ARBA" id="ARBA00008520"/>
    </source>
</evidence>
<sequence>MRRIVLKTLAAALAYGALALPAQAQQSPVEVEFYYPVAVGGPVTKIVDGMAEQFNRENPDIRIKPVYAGSYQDSVAKALTAQKGGTPPQLAVLLSTDMFTLIDEDAIVPIDSVAKTEEDKKWLGGFYDAFMQNSRTGGHVWGVPFQRSTIVMYYNKELFKEAGLDPERAPATWKELVEVAGKLTKKDASGNVTQWGIEIPSGGAFAYWLFQALTTPNDAILMNEAGNEVYLDKPGVIEAAEFWHDLAYKHGVMPKGTTDWGTTPKDFLDKKAAIVWTTTGNLTNIRSNAKFPYGVAMMPRNKRGGSPTGGGNFYVFKKATPAQQQAAIKFVKWATTPERAADWSIATGYVAVTPAAWQTDKMKQYVKEVPAAEVARDQLAVSVAEFSTHENQRVTKVLNDALQAALTGAKTPKQALTDAQREAERILRPYK</sequence>
<dbReference type="InterPro" id="IPR006059">
    <property type="entry name" value="SBP"/>
</dbReference>
<dbReference type="Gene3D" id="3.40.190.10">
    <property type="entry name" value="Periplasmic binding protein-like II"/>
    <property type="match status" value="2"/>
</dbReference>
<dbReference type="CDD" id="cd14748">
    <property type="entry name" value="PBP2_UgpB"/>
    <property type="match status" value="1"/>
</dbReference>
<dbReference type="Pfam" id="PF13416">
    <property type="entry name" value="SBP_bac_8"/>
    <property type="match status" value="1"/>
</dbReference>
<comment type="subcellular location">
    <subcellularLocation>
        <location evidence="1">Periplasm</location>
    </subcellularLocation>
</comment>
<comment type="similarity">
    <text evidence="2">Belongs to the bacterial solute-binding protein 1 family.</text>
</comment>
<dbReference type="STRING" id="288768.SAMEA3906486_01026"/>